<feature type="transmembrane region" description="Helical" evidence="9">
    <location>
        <begin position="189"/>
        <end position="209"/>
    </location>
</feature>
<name>A0A7J7KF82_BUGNE</name>
<evidence type="ECO:0000256" key="6">
    <source>
        <dbReference type="ARBA" id="ARBA00022989"/>
    </source>
</evidence>
<feature type="transmembrane region" description="Helical" evidence="9">
    <location>
        <begin position="108"/>
        <end position="129"/>
    </location>
</feature>
<dbReference type="OrthoDB" id="5086884at2759"/>
<dbReference type="GO" id="GO:0005335">
    <property type="term" value="F:serotonin:sodium:chloride symporter activity"/>
    <property type="evidence" value="ECO:0007669"/>
    <property type="project" value="TreeGrafter"/>
</dbReference>
<feature type="compositionally biased region" description="Acidic residues" evidence="8">
    <location>
        <begin position="347"/>
        <end position="367"/>
    </location>
</feature>
<dbReference type="EMBL" id="VXIV02000654">
    <property type="protein sequence ID" value="KAF6036885.1"/>
    <property type="molecule type" value="Genomic_DNA"/>
</dbReference>
<accession>A0A7J7KF82</accession>
<comment type="subcellular location">
    <subcellularLocation>
        <location evidence="1">Membrane</location>
        <topology evidence="1">Multi-pass membrane protein</topology>
    </subcellularLocation>
</comment>
<evidence type="ECO:0000256" key="7">
    <source>
        <dbReference type="ARBA" id="ARBA00023136"/>
    </source>
</evidence>
<evidence type="ECO:0000256" key="1">
    <source>
        <dbReference type="ARBA" id="ARBA00004141"/>
    </source>
</evidence>
<evidence type="ECO:0000256" key="3">
    <source>
        <dbReference type="ARBA" id="ARBA00022448"/>
    </source>
</evidence>
<gene>
    <name evidence="11" type="ORF">EB796_004811</name>
</gene>
<feature type="transmembrane region" description="Helical" evidence="9">
    <location>
        <begin position="79"/>
        <end position="102"/>
    </location>
</feature>
<dbReference type="PRINTS" id="PR01035">
    <property type="entry name" value="TCRTETA"/>
</dbReference>
<feature type="region of interest" description="Disordered" evidence="8">
    <location>
        <begin position="337"/>
        <end position="382"/>
    </location>
</feature>
<feature type="transmembrane region" description="Helical" evidence="9">
    <location>
        <begin position="150"/>
        <end position="169"/>
    </location>
</feature>
<dbReference type="PANTHER" id="PTHR23506">
    <property type="entry name" value="GH10249P"/>
    <property type="match status" value="1"/>
</dbReference>
<protein>
    <recommendedName>
        <fullName evidence="10">Major facilitator superfamily (MFS) profile domain-containing protein</fullName>
    </recommendedName>
</protein>
<feature type="transmembrane region" description="Helical" evidence="9">
    <location>
        <begin position="247"/>
        <end position="268"/>
    </location>
</feature>
<dbReference type="InterPro" id="IPR011701">
    <property type="entry name" value="MFS"/>
</dbReference>
<proteinExistence type="inferred from homology"/>
<dbReference type="PANTHER" id="PTHR23506:SF23">
    <property type="entry name" value="GH10249P"/>
    <property type="match status" value="1"/>
</dbReference>
<evidence type="ECO:0000256" key="8">
    <source>
        <dbReference type="SAM" id="MobiDB-lite"/>
    </source>
</evidence>
<evidence type="ECO:0000256" key="4">
    <source>
        <dbReference type="ARBA" id="ARBA00022692"/>
    </source>
</evidence>
<evidence type="ECO:0000313" key="12">
    <source>
        <dbReference type="Proteomes" id="UP000593567"/>
    </source>
</evidence>
<keyword evidence="6 9" id="KW-1133">Transmembrane helix</keyword>
<sequence>MFSGFTIIFVSTIVLIAENICICKKFSKVFMMFCLLLGKAIGCGYLPEQCKGPDHPVPLYLVWGLIADRYQDDAERGNAMAIALSGLALGVLIGPPFGGVFYEFLGKSAPFLFLAALALIDGALQLYVMRPSKTPELQEGVSIFQLLKDPYILVAAGAITFSNMGIGMLEPTLPTFMFETMHSEKWEQGIAFLPASISYMLGTIIFGPLSLYMGRWLASMIGLLAIGLALFVIPFSTSINHLIAPNMLLGLAIGMVDSSMMPTMGYLVDLRHISVYGAVYAIADIAFCVGFAVGPAMGGIILEAIGFKWMLWIIAIANVAYAPLLFFLRNPPGNEKKVHPSLYDIRDSDDEDEDLQSDSSETGEADDSQSTLSSDSEHGSDN</sequence>
<dbReference type="AlphaFoldDB" id="A0A7J7KF82"/>
<feature type="transmembrane region" description="Helical" evidence="9">
    <location>
        <begin position="216"/>
        <end position="235"/>
    </location>
</feature>
<evidence type="ECO:0000256" key="2">
    <source>
        <dbReference type="ARBA" id="ARBA00006829"/>
    </source>
</evidence>
<evidence type="ECO:0000259" key="10">
    <source>
        <dbReference type="PROSITE" id="PS50850"/>
    </source>
</evidence>
<feature type="transmembrane region" description="Helical" evidence="9">
    <location>
        <begin position="309"/>
        <end position="328"/>
    </location>
</feature>
<keyword evidence="12" id="KW-1185">Reference proteome</keyword>
<keyword evidence="4 9" id="KW-0812">Transmembrane</keyword>
<dbReference type="FunFam" id="1.20.1250.20:FF:000401">
    <property type="entry name" value="Vesicular amine transporter"/>
    <property type="match status" value="1"/>
</dbReference>
<dbReference type="PROSITE" id="PS50850">
    <property type="entry name" value="MFS"/>
    <property type="match status" value="1"/>
</dbReference>
<keyword evidence="3" id="KW-0813">Transport</keyword>
<evidence type="ECO:0000313" key="11">
    <source>
        <dbReference type="EMBL" id="KAF6036885.1"/>
    </source>
</evidence>
<keyword evidence="5" id="KW-0532">Neurotransmitter transport</keyword>
<dbReference type="Pfam" id="PF07690">
    <property type="entry name" value="MFS_1"/>
    <property type="match status" value="1"/>
</dbReference>
<feature type="transmembrane region" description="Helical" evidence="9">
    <location>
        <begin position="275"/>
        <end position="297"/>
    </location>
</feature>
<dbReference type="InterPro" id="IPR020846">
    <property type="entry name" value="MFS_dom"/>
</dbReference>
<organism evidence="11 12">
    <name type="scientific">Bugula neritina</name>
    <name type="common">Brown bryozoan</name>
    <name type="synonym">Sertularia neritina</name>
    <dbReference type="NCBI Taxonomy" id="10212"/>
    <lineage>
        <taxon>Eukaryota</taxon>
        <taxon>Metazoa</taxon>
        <taxon>Spiralia</taxon>
        <taxon>Lophotrochozoa</taxon>
        <taxon>Bryozoa</taxon>
        <taxon>Gymnolaemata</taxon>
        <taxon>Cheilostomatida</taxon>
        <taxon>Flustrina</taxon>
        <taxon>Buguloidea</taxon>
        <taxon>Bugulidae</taxon>
        <taxon>Bugula</taxon>
    </lineage>
</organism>
<evidence type="ECO:0000256" key="5">
    <source>
        <dbReference type="ARBA" id="ARBA00022775"/>
    </source>
</evidence>
<dbReference type="InterPro" id="IPR050930">
    <property type="entry name" value="MFS_Vesicular_Transporter"/>
</dbReference>
<dbReference type="GO" id="GO:0043195">
    <property type="term" value="C:terminal bouton"/>
    <property type="evidence" value="ECO:0007669"/>
    <property type="project" value="TreeGrafter"/>
</dbReference>
<dbReference type="InterPro" id="IPR001958">
    <property type="entry name" value="Tet-R_TetA/multi-R_MdtG-like"/>
</dbReference>
<feature type="domain" description="Major facilitator superfamily (MFS) profile" evidence="10">
    <location>
        <begin position="151"/>
        <end position="382"/>
    </location>
</feature>
<dbReference type="GO" id="GO:0015842">
    <property type="term" value="P:aminergic neurotransmitter loading into synaptic vesicle"/>
    <property type="evidence" value="ECO:0007669"/>
    <property type="project" value="TreeGrafter"/>
</dbReference>
<reference evidence="11" key="1">
    <citation type="submission" date="2020-06" db="EMBL/GenBank/DDBJ databases">
        <title>Draft genome of Bugula neritina, a colonial animal packing powerful symbionts and potential medicines.</title>
        <authorList>
            <person name="Rayko M."/>
        </authorList>
    </citation>
    <scope>NUCLEOTIDE SEQUENCE [LARGE SCALE GENOMIC DNA]</scope>
    <source>
        <strain evidence="11">Kwan_BN1</strain>
    </source>
</reference>
<comment type="similarity">
    <text evidence="2">Belongs to the major facilitator superfamily. Vesicular transporter family.</text>
</comment>
<dbReference type="SUPFAM" id="SSF103473">
    <property type="entry name" value="MFS general substrate transporter"/>
    <property type="match status" value="1"/>
</dbReference>
<dbReference type="Gene3D" id="1.20.1250.20">
    <property type="entry name" value="MFS general substrate transporter like domains"/>
    <property type="match status" value="2"/>
</dbReference>
<comment type="caution">
    <text evidence="11">The sequence shown here is derived from an EMBL/GenBank/DDBJ whole genome shotgun (WGS) entry which is preliminary data.</text>
</comment>
<dbReference type="Proteomes" id="UP000593567">
    <property type="component" value="Unassembled WGS sequence"/>
</dbReference>
<keyword evidence="7 9" id="KW-0472">Membrane</keyword>
<dbReference type="GO" id="GO:0030672">
    <property type="term" value="C:synaptic vesicle membrane"/>
    <property type="evidence" value="ECO:0007669"/>
    <property type="project" value="TreeGrafter"/>
</dbReference>
<dbReference type="InterPro" id="IPR036259">
    <property type="entry name" value="MFS_trans_sf"/>
</dbReference>
<evidence type="ECO:0000256" key="9">
    <source>
        <dbReference type="SAM" id="Phobius"/>
    </source>
</evidence>